<protein>
    <submittedName>
        <fullName evidence="2">Uncharacterized protein</fullName>
    </submittedName>
</protein>
<organism evidence="2">
    <name type="scientific">Wuchereria bancrofti</name>
    <dbReference type="NCBI Taxonomy" id="6293"/>
    <lineage>
        <taxon>Eukaryota</taxon>
        <taxon>Metazoa</taxon>
        <taxon>Ecdysozoa</taxon>
        <taxon>Nematoda</taxon>
        <taxon>Chromadorea</taxon>
        <taxon>Rhabditida</taxon>
        <taxon>Spirurina</taxon>
        <taxon>Spiruromorpha</taxon>
        <taxon>Filarioidea</taxon>
        <taxon>Onchocercidae</taxon>
        <taxon>Wuchereria</taxon>
    </lineage>
</organism>
<dbReference type="STRING" id="6293.A0A1I8EKA0"/>
<accession>A0A1I8EKA0</accession>
<evidence type="ECO:0000313" key="2">
    <source>
        <dbReference type="WBParaSite" id="maker-PairedContig_245-snap-gene-0.10-mRNA-1"/>
    </source>
</evidence>
<feature type="transmembrane region" description="Helical" evidence="1">
    <location>
        <begin position="56"/>
        <end position="74"/>
    </location>
</feature>
<sequence>MIAKATQPENAESLGFSDTVHISYWNYWLLLLFIMGIQTAHSVADRRICISDSATVIVLELFLCASILLGFIFGPKIYMMLSYEPAVVEMRPQKIVKDFVNFWKSLELRKSHTHSTCSVVNCKNSSTYTRANCRIPIFYIVMRRNNHLERSHSADRKSCGRIIEQITMPSEMLCHDKKKENGDQFHKHGTYI</sequence>
<name>A0A1I8EKA0_WUCBA</name>
<dbReference type="AlphaFoldDB" id="A0A1I8EKA0"/>
<keyword evidence="1" id="KW-0472">Membrane</keyword>
<proteinExistence type="predicted"/>
<evidence type="ECO:0000256" key="1">
    <source>
        <dbReference type="SAM" id="Phobius"/>
    </source>
</evidence>
<dbReference type="WBParaSite" id="maker-PairedContig_245-snap-gene-0.10-mRNA-1">
    <property type="protein sequence ID" value="maker-PairedContig_245-snap-gene-0.10-mRNA-1"/>
    <property type="gene ID" value="maker-PairedContig_245-snap-gene-0.10"/>
</dbReference>
<keyword evidence="1" id="KW-0812">Transmembrane</keyword>
<keyword evidence="1" id="KW-1133">Transmembrane helix</keyword>
<reference evidence="2" key="1">
    <citation type="submission" date="2016-11" db="UniProtKB">
        <authorList>
            <consortium name="WormBaseParasite"/>
        </authorList>
    </citation>
    <scope>IDENTIFICATION</scope>
    <source>
        <strain evidence="2">pt0022</strain>
    </source>
</reference>
<feature type="transmembrane region" description="Helical" evidence="1">
    <location>
        <begin position="24"/>
        <end position="44"/>
    </location>
</feature>